<dbReference type="EMBL" id="VFPA01000008">
    <property type="protein sequence ID" value="TQM01750.1"/>
    <property type="molecule type" value="Genomic_DNA"/>
</dbReference>
<dbReference type="InterPro" id="IPR001647">
    <property type="entry name" value="HTH_TetR"/>
</dbReference>
<evidence type="ECO:0000256" key="1">
    <source>
        <dbReference type="ARBA" id="ARBA00023125"/>
    </source>
</evidence>
<evidence type="ECO:0000256" key="3">
    <source>
        <dbReference type="SAM" id="MobiDB-lite"/>
    </source>
</evidence>
<keyword evidence="6" id="KW-1185">Reference proteome</keyword>
<feature type="compositionally biased region" description="Basic and acidic residues" evidence="3">
    <location>
        <begin position="20"/>
        <end position="31"/>
    </location>
</feature>
<dbReference type="Pfam" id="PF00440">
    <property type="entry name" value="TetR_N"/>
    <property type="match status" value="1"/>
</dbReference>
<gene>
    <name evidence="5" type="ORF">FB558_8264</name>
</gene>
<dbReference type="SUPFAM" id="SSF46689">
    <property type="entry name" value="Homeodomain-like"/>
    <property type="match status" value="1"/>
</dbReference>
<keyword evidence="1 2" id="KW-0238">DNA-binding</keyword>
<dbReference type="GO" id="GO:0003677">
    <property type="term" value="F:DNA binding"/>
    <property type="evidence" value="ECO:0007669"/>
    <property type="project" value="UniProtKB-UniRule"/>
</dbReference>
<sequence>MVAASSDAVPPRPGKGTPARAERRDGRALRSERTRQALVDAHVALLLEGDLQPTAARVAERAGVSIGAFWFHFKDIESLFAESGAKIAQSQEAARGQIPLDLPLAERIELFCQQRAKMLEAGAGMYRAAQARLSSSRQLQINRIRHTARLRSELEELFAGEIAAAGSAGNELSNALQLASTWPSWMGCRDYQGLSVEESAAVMRRMMTALLVAASTKGD</sequence>
<accession>A0A543CXC8</accession>
<dbReference type="Proteomes" id="UP000315677">
    <property type="component" value="Unassembled WGS sequence"/>
</dbReference>
<evidence type="ECO:0000256" key="2">
    <source>
        <dbReference type="PROSITE-ProRule" id="PRU00335"/>
    </source>
</evidence>
<reference evidence="5 6" key="1">
    <citation type="submission" date="2019-06" db="EMBL/GenBank/DDBJ databases">
        <title>Sequencing the genomes of 1000 actinobacteria strains.</title>
        <authorList>
            <person name="Klenk H.-P."/>
        </authorList>
    </citation>
    <scope>NUCLEOTIDE SEQUENCE [LARGE SCALE GENOMIC DNA]</scope>
    <source>
        <strain evidence="5 6">DSM 45301</strain>
    </source>
</reference>
<proteinExistence type="predicted"/>
<dbReference type="Gene3D" id="1.10.357.10">
    <property type="entry name" value="Tetracycline Repressor, domain 2"/>
    <property type="match status" value="1"/>
</dbReference>
<evidence type="ECO:0000313" key="5">
    <source>
        <dbReference type="EMBL" id="TQM01750.1"/>
    </source>
</evidence>
<comment type="caution">
    <text evidence="5">The sequence shown here is derived from an EMBL/GenBank/DDBJ whole genome shotgun (WGS) entry which is preliminary data.</text>
</comment>
<dbReference type="InterPro" id="IPR009057">
    <property type="entry name" value="Homeodomain-like_sf"/>
</dbReference>
<protein>
    <submittedName>
        <fullName evidence="5">TetR family transcriptional regulator</fullName>
    </submittedName>
</protein>
<feature type="DNA-binding region" description="H-T-H motif" evidence="2">
    <location>
        <begin position="54"/>
        <end position="73"/>
    </location>
</feature>
<feature type="region of interest" description="Disordered" evidence="3">
    <location>
        <begin position="1"/>
        <end position="31"/>
    </location>
</feature>
<dbReference type="AlphaFoldDB" id="A0A543CXC8"/>
<organism evidence="5 6">
    <name type="scientific">Pseudonocardia kunmingensis</name>
    <dbReference type="NCBI Taxonomy" id="630975"/>
    <lineage>
        <taxon>Bacteria</taxon>
        <taxon>Bacillati</taxon>
        <taxon>Actinomycetota</taxon>
        <taxon>Actinomycetes</taxon>
        <taxon>Pseudonocardiales</taxon>
        <taxon>Pseudonocardiaceae</taxon>
        <taxon>Pseudonocardia</taxon>
    </lineage>
</organism>
<name>A0A543CXC8_9PSEU</name>
<evidence type="ECO:0000259" key="4">
    <source>
        <dbReference type="PROSITE" id="PS50977"/>
    </source>
</evidence>
<feature type="domain" description="HTH tetR-type" evidence="4">
    <location>
        <begin position="32"/>
        <end position="91"/>
    </location>
</feature>
<evidence type="ECO:0000313" key="6">
    <source>
        <dbReference type="Proteomes" id="UP000315677"/>
    </source>
</evidence>
<dbReference type="PROSITE" id="PS50977">
    <property type="entry name" value="HTH_TETR_2"/>
    <property type="match status" value="1"/>
</dbReference>